<organism evidence="2">
    <name type="scientific">Mycobacterium leprae</name>
    <dbReference type="NCBI Taxonomy" id="1769"/>
    <lineage>
        <taxon>Bacteria</taxon>
        <taxon>Bacillati</taxon>
        <taxon>Actinomycetota</taxon>
        <taxon>Actinomycetes</taxon>
        <taxon>Mycobacteriales</taxon>
        <taxon>Mycobacteriaceae</taxon>
        <taxon>Mycobacterium</taxon>
    </lineage>
</organism>
<name>O07712_MYCLR</name>
<protein>
    <submittedName>
        <fullName evidence="2">Uncharacterized protein</fullName>
    </submittedName>
</protein>
<feature type="compositionally biased region" description="Low complexity" evidence="1">
    <location>
        <begin position="10"/>
        <end position="20"/>
    </location>
</feature>
<evidence type="ECO:0000256" key="1">
    <source>
        <dbReference type="SAM" id="MobiDB-lite"/>
    </source>
</evidence>
<sequence>MAGMACTIRSASSSPSAEWSVTPNTGRIQVVSDEQLVGDDLAGIGFDQWLTTEKNRILLTNDDHLVTHRRHVGTGRCARIEHRSHLRNALEALIGAWLYKIPAEVCIVREHLVLAWQNSAAGVHQIAARQPTLQRDFLCTQVLIDHHRIIRCRP</sequence>
<reference evidence="2" key="2">
    <citation type="submission" date="1997-06" db="EMBL/GenBank/DDBJ databases">
        <authorList>
            <person name="Oliver K."/>
            <person name="Harris D."/>
        </authorList>
    </citation>
    <scope>NUCLEOTIDE SEQUENCE</scope>
</reference>
<accession>O07712</accession>
<evidence type="ECO:0000313" key="2">
    <source>
        <dbReference type="EMBL" id="CAB09918.1"/>
    </source>
</evidence>
<dbReference type="EMBL" id="Z97179">
    <property type="protein sequence ID" value="CAB09918.1"/>
    <property type="molecule type" value="Genomic_DNA"/>
</dbReference>
<gene>
    <name evidence="2" type="primary">MLCL383.44c</name>
</gene>
<feature type="region of interest" description="Disordered" evidence="1">
    <location>
        <begin position="1"/>
        <end position="20"/>
    </location>
</feature>
<reference evidence="2" key="3">
    <citation type="submission" date="1997-06" db="EMBL/GenBank/DDBJ databases">
        <authorList>
            <person name="Parkhill J."/>
            <person name="Barrell B.G."/>
            <person name="Rajandream M.A."/>
        </authorList>
    </citation>
    <scope>NUCLEOTIDE SEQUENCE</scope>
</reference>
<reference evidence="2" key="1">
    <citation type="journal article" date="1993" name="Mol. Microbiol.">
        <title>Use of an ordered cosmid library to deduce the genomic organization of Mycobacterium leprae.</title>
        <authorList>
            <person name="Eiglmeier K."/>
            <person name="Honore N."/>
            <person name="Woods S.A."/>
            <person name="Caudron B."/>
            <person name="Cole S.T."/>
        </authorList>
    </citation>
    <scope>NUCLEOTIDE SEQUENCE</scope>
</reference>
<proteinExistence type="predicted"/>
<dbReference type="AlphaFoldDB" id="O07712"/>